<dbReference type="AlphaFoldDB" id="X1EBP5"/>
<protein>
    <submittedName>
        <fullName evidence="1">Uncharacterized protein</fullName>
    </submittedName>
</protein>
<sequence length="95" mass="11068">MIIFDEVKWSQIREENYQGKKLDTFTLGQLIGSSRQLELLKEGTLEYWLASELNRMRKNTSHSKENQAIPLTANDAANIDLLMDIFLQIMYTKSK</sequence>
<evidence type="ECO:0000313" key="1">
    <source>
        <dbReference type="EMBL" id="GAH17795.1"/>
    </source>
</evidence>
<comment type="caution">
    <text evidence="1">The sequence shown here is derived from an EMBL/GenBank/DDBJ whole genome shotgun (WGS) entry which is preliminary data.</text>
</comment>
<name>X1EBP5_9ZZZZ</name>
<dbReference type="EMBL" id="BART01031862">
    <property type="protein sequence ID" value="GAH17795.1"/>
    <property type="molecule type" value="Genomic_DNA"/>
</dbReference>
<organism evidence="1">
    <name type="scientific">marine sediment metagenome</name>
    <dbReference type="NCBI Taxonomy" id="412755"/>
    <lineage>
        <taxon>unclassified sequences</taxon>
        <taxon>metagenomes</taxon>
        <taxon>ecological metagenomes</taxon>
    </lineage>
</organism>
<accession>X1EBP5</accession>
<gene>
    <name evidence="1" type="ORF">S01H4_55245</name>
</gene>
<proteinExistence type="predicted"/>
<reference evidence="1" key="1">
    <citation type="journal article" date="2014" name="Front. Microbiol.">
        <title>High frequency of phylogenetically diverse reductive dehalogenase-homologous genes in deep subseafloor sedimentary metagenomes.</title>
        <authorList>
            <person name="Kawai M."/>
            <person name="Futagami T."/>
            <person name="Toyoda A."/>
            <person name="Takaki Y."/>
            <person name="Nishi S."/>
            <person name="Hori S."/>
            <person name="Arai W."/>
            <person name="Tsubouchi T."/>
            <person name="Morono Y."/>
            <person name="Uchiyama I."/>
            <person name="Ito T."/>
            <person name="Fujiyama A."/>
            <person name="Inagaki F."/>
            <person name="Takami H."/>
        </authorList>
    </citation>
    <scope>NUCLEOTIDE SEQUENCE</scope>
    <source>
        <strain evidence="1">Expedition CK06-06</strain>
    </source>
</reference>